<reference evidence="2 3" key="1">
    <citation type="submission" date="2016-07" db="EMBL/GenBank/DDBJ databases">
        <title>Pervasive Adenine N6-methylation of Active Genes in Fungi.</title>
        <authorList>
            <consortium name="DOE Joint Genome Institute"/>
            <person name="Mondo S.J."/>
            <person name="Dannebaum R.O."/>
            <person name="Kuo R.C."/>
            <person name="Labutti K."/>
            <person name="Haridas S."/>
            <person name="Kuo A."/>
            <person name="Salamov A."/>
            <person name="Ahrendt S.R."/>
            <person name="Lipzen A."/>
            <person name="Sullivan W."/>
            <person name="Andreopoulos W.B."/>
            <person name="Clum A."/>
            <person name="Lindquist E."/>
            <person name="Daum C."/>
            <person name="Ramamoorthy G.K."/>
            <person name="Gryganskyi A."/>
            <person name="Culley D."/>
            <person name="Magnuson J.K."/>
            <person name="James T.Y."/>
            <person name="O'Malley M.A."/>
            <person name="Stajich J.E."/>
            <person name="Spatafora J.W."/>
            <person name="Visel A."/>
            <person name="Grigoriev I.V."/>
        </authorList>
    </citation>
    <scope>NUCLEOTIDE SEQUENCE [LARGE SCALE GENOMIC DNA]</scope>
    <source>
        <strain evidence="2 3">JEL800</strain>
    </source>
</reference>
<organism evidence="2 3">
    <name type="scientific">Rhizoclosmatium globosum</name>
    <dbReference type="NCBI Taxonomy" id="329046"/>
    <lineage>
        <taxon>Eukaryota</taxon>
        <taxon>Fungi</taxon>
        <taxon>Fungi incertae sedis</taxon>
        <taxon>Chytridiomycota</taxon>
        <taxon>Chytridiomycota incertae sedis</taxon>
        <taxon>Chytridiomycetes</taxon>
        <taxon>Chytridiales</taxon>
        <taxon>Chytriomycetaceae</taxon>
        <taxon>Rhizoclosmatium</taxon>
    </lineage>
</organism>
<evidence type="ECO:0000313" key="2">
    <source>
        <dbReference type="EMBL" id="ORY41621.1"/>
    </source>
</evidence>
<feature type="transmembrane region" description="Helical" evidence="1">
    <location>
        <begin position="26"/>
        <end position="43"/>
    </location>
</feature>
<accession>A0A1Y2C3P5</accession>
<gene>
    <name evidence="2" type="ORF">BCR33DRAFT_852131</name>
</gene>
<comment type="caution">
    <text evidence="2">The sequence shown here is derived from an EMBL/GenBank/DDBJ whole genome shotgun (WGS) entry which is preliminary data.</text>
</comment>
<feature type="transmembrane region" description="Helical" evidence="1">
    <location>
        <begin position="139"/>
        <end position="162"/>
    </location>
</feature>
<protein>
    <submittedName>
        <fullName evidence="2">Uncharacterized protein</fullName>
    </submittedName>
</protein>
<feature type="transmembrane region" description="Helical" evidence="1">
    <location>
        <begin position="49"/>
        <end position="69"/>
    </location>
</feature>
<evidence type="ECO:0000256" key="1">
    <source>
        <dbReference type="SAM" id="Phobius"/>
    </source>
</evidence>
<keyword evidence="1" id="KW-0472">Membrane</keyword>
<name>A0A1Y2C3P5_9FUNG</name>
<keyword evidence="3" id="KW-1185">Reference proteome</keyword>
<evidence type="ECO:0000313" key="3">
    <source>
        <dbReference type="Proteomes" id="UP000193642"/>
    </source>
</evidence>
<dbReference type="Proteomes" id="UP000193642">
    <property type="component" value="Unassembled WGS sequence"/>
</dbReference>
<feature type="transmembrane region" description="Helical" evidence="1">
    <location>
        <begin position="168"/>
        <end position="188"/>
    </location>
</feature>
<sequence>MPDLPDWKLERLETFASVPGDISKQIRIIAPAVFAFIGIILGIPECRPYYVAVFLITFSVFTSAVYLCFQSLPFLYIVPLYYLYLAYVLHHSLTFLISSHAICNAFILVSAYVISLRRQWRTSPTVLVTTAIITEDPNVFFVMFLAMFAMRFVVIQTASLLADLPYPIQLIIQGVGAAIPISLLYTLYLRGLGYLNITASLQSNEREEDGESLWNKVLVWREQVALEKASLTMYIRRKKQIGCTA</sequence>
<keyword evidence="1" id="KW-0812">Transmembrane</keyword>
<dbReference type="EMBL" id="MCGO01000031">
    <property type="protein sequence ID" value="ORY41621.1"/>
    <property type="molecule type" value="Genomic_DNA"/>
</dbReference>
<proteinExistence type="predicted"/>
<feature type="transmembrane region" description="Helical" evidence="1">
    <location>
        <begin position="96"/>
        <end position="114"/>
    </location>
</feature>
<keyword evidence="1" id="KW-1133">Transmembrane helix</keyword>
<dbReference type="AlphaFoldDB" id="A0A1Y2C3P5"/>